<reference evidence="1 2" key="1">
    <citation type="journal article" date="2014" name="Curr. Biol.">
        <title>The genome of the clonal raider ant Cerapachys biroi.</title>
        <authorList>
            <person name="Oxley P.R."/>
            <person name="Ji L."/>
            <person name="Fetter-Pruneda I."/>
            <person name="McKenzie S.K."/>
            <person name="Li C."/>
            <person name="Hu H."/>
            <person name="Zhang G."/>
            <person name="Kronauer D.J."/>
        </authorList>
    </citation>
    <scope>NUCLEOTIDE SEQUENCE [LARGE SCALE GENOMIC DNA]</scope>
</reference>
<evidence type="ECO:0000313" key="2">
    <source>
        <dbReference type="Proteomes" id="UP000053097"/>
    </source>
</evidence>
<dbReference type="EMBL" id="KK107171">
    <property type="protein sequence ID" value="EZA56091.1"/>
    <property type="molecule type" value="Genomic_DNA"/>
</dbReference>
<dbReference type="Proteomes" id="UP000053097">
    <property type="component" value="Unassembled WGS sequence"/>
</dbReference>
<dbReference type="AlphaFoldDB" id="A0A026WKC3"/>
<organism evidence="1 2">
    <name type="scientific">Ooceraea biroi</name>
    <name type="common">Clonal raider ant</name>
    <name type="synonym">Cerapachys biroi</name>
    <dbReference type="NCBI Taxonomy" id="2015173"/>
    <lineage>
        <taxon>Eukaryota</taxon>
        <taxon>Metazoa</taxon>
        <taxon>Ecdysozoa</taxon>
        <taxon>Arthropoda</taxon>
        <taxon>Hexapoda</taxon>
        <taxon>Insecta</taxon>
        <taxon>Pterygota</taxon>
        <taxon>Neoptera</taxon>
        <taxon>Endopterygota</taxon>
        <taxon>Hymenoptera</taxon>
        <taxon>Apocrita</taxon>
        <taxon>Aculeata</taxon>
        <taxon>Formicoidea</taxon>
        <taxon>Formicidae</taxon>
        <taxon>Dorylinae</taxon>
        <taxon>Ooceraea</taxon>
    </lineage>
</organism>
<gene>
    <name evidence="1" type="ORF">X777_03572</name>
</gene>
<proteinExistence type="predicted"/>
<accession>A0A026WKC3</accession>
<keyword evidence="2" id="KW-1185">Reference proteome</keyword>
<protein>
    <submittedName>
        <fullName evidence="1">Uncharacterized protein</fullName>
    </submittedName>
</protein>
<sequence>MIQYSCFCVRIIQSRTSQDGRHQLEQNTSFSFYRHIRTSLKRNGSNRYAIVRNMQRALNVRRAP</sequence>
<name>A0A026WKC3_OOCBI</name>
<evidence type="ECO:0000313" key="1">
    <source>
        <dbReference type="EMBL" id="EZA56091.1"/>
    </source>
</evidence>